<feature type="binding site" evidence="4">
    <location>
        <position position="9"/>
    </location>
    <ligand>
        <name>a divalent metal cation</name>
        <dbReference type="ChEBI" id="CHEBI:60240"/>
        <label>1</label>
    </ligand>
</feature>
<feature type="binding site" evidence="4">
    <location>
        <position position="154"/>
    </location>
    <ligand>
        <name>a divalent metal cation</name>
        <dbReference type="ChEBI" id="CHEBI:60240"/>
        <label>2</label>
    </ligand>
</feature>
<dbReference type="InterPro" id="IPR018228">
    <property type="entry name" value="DNase_TatD-rel_CS"/>
</dbReference>
<evidence type="ECO:0000256" key="3">
    <source>
        <dbReference type="ARBA" id="ARBA00022801"/>
    </source>
</evidence>
<protein>
    <submittedName>
        <fullName evidence="5">Putative deoxyribonuclease YjjV</fullName>
        <ecNumber evidence="5">3.1.21.-</ecNumber>
    </submittedName>
</protein>
<dbReference type="SUPFAM" id="SSF51556">
    <property type="entry name" value="Metallo-dependent hydrolases"/>
    <property type="match status" value="1"/>
</dbReference>
<evidence type="ECO:0000313" key="6">
    <source>
        <dbReference type="Proteomes" id="UP000326936"/>
    </source>
</evidence>
<proteinExistence type="inferred from homology"/>
<dbReference type="PANTHER" id="PTHR46124">
    <property type="entry name" value="D-AMINOACYL-TRNA DEACYLASE"/>
    <property type="match status" value="1"/>
</dbReference>
<dbReference type="FunFam" id="3.20.20.140:FF:000005">
    <property type="entry name" value="TatD family hydrolase"/>
    <property type="match status" value="1"/>
</dbReference>
<feature type="binding site" evidence="4">
    <location>
        <position position="7"/>
    </location>
    <ligand>
        <name>a divalent metal cation</name>
        <dbReference type="ChEBI" id="CHEBI:60240"/>
        <label>1</label>
    </ligand>
</feature>
<evidence type="ECO:0000313" key="5">
    <source>
        <dbReference type="EMBL" id="QFT27067.1"/>
    </source>
</evidence>
<dbReference type="GO" id="GO:0046872">
    <property type="term" value="F:metal ion binding"/>
    <property type="evidence" value="ECO:0007669"/>
    <property type="project" value="UniProtKB-KW"/>
</dbReference>
<dbReference type="RefSeq" id="WP_152431114.1">
    <property type="nucleotide sequence ID" value="NZ_CBCSDK010000001.1"/>
</dbReference>
<dbReference type="Pfam" id="PF01026">
    <property type="entry name" value="TatD_DNase"/>
    <property type="match status" value="1"/>
</dbReference>
<accession>A0A5P9CMW1</accession>
<keyword evidence="2 4" id="KW-0479">Metal-binding</keyword>
<dbReference type="AlphaFoldDB" id="A0A5P9CMW1"/>
<dbReference type="PROSITE" id="PS01137">
    <property type="entry name" value="TATD_1"/>
    <property type="match status" value="1"/>
</dbReference>
<feature type="binding site" evidence="4">
    <location>
        <position position="130"/>
    </location>
    <ligand>
        <name>a divalent metal cation</name>
        <dbReference type="ChEBI" id="CHEBI:60240"/>
        <label>2</label>
    </ligand>
</feature>
<organism evidence="5 6">
    <name type="scientific">Vibrio aquimaris</name>
    <dbReference type="NCBI Taxonomy" id="2587862"/>
    <lineage>
        <taxon>Bacteria</taxon>
        <taxon>Pseudomonadati</taxon>
        <taxon>Pseudomonadota</taxon>
        <taxon>Gammaproteobacteria</taxon>
        <taxon>Vibrionales</taxon>
        <taxon>Vibrionaceae</taxon>
        <taxon>Vibrio</taxon>
    </lineage>
</organism>
<dbReference type="PANTHER" id="PTHR46124:SF3">
    <property type="entry name" value="HYDROLASE"/>
    <property type="match status" value="1"/>
</dbReference>
<feature type="binding site" evidence="4">
    <location>
        <position position="95"/>
    </location>
    <ligand>
        <name>a divalent metal cation</name>
        <dbReference type="ChEBI" id="CHEBI:60240"/>
        <label>1</label>
    </ligand>
</feature>
<dbReference type="EC" id="3.1.21.-" evidence="5"/>
<dbReference type="CDD" id="cd01310">
    <property type="entry name" value="TatD_DNAse"/>
    <property type="match status" value="1"/>
</dbReference>
<dbReference type="InterPro" id="IPR001130">
    <property type="entry name" value="TatD-like"/>
</dbReference>
<dbReference type="PIRSF" id="PIRSF005902">
    <property type="entry name" value="DNase_TatD"/>
    <property type="match status" value="1"/>
</dbReference>
<dbReference type="PROSITE" id="PS01091">
    <property type="entry name" value="TATD_3"/>
    <property type="match status" value="1"/>
</dbReference>
<dbReference type="EMBL" id="CP045350">
    <property type="protein sequence ID" value="QFT27067.1"/>
    <property type="molecule type" value="Genomic_DNA"/>
</dbReference>
<comment type="similarity">
    <text evidence="1">Belongs to the metallo-dependent hydrolases superfamily. TatD-type hydrolase family.</text>
</comment>
<name>A0A5P9CMW1_9VIBR</name>
<evidence type="ECO:0000256" key="1">
    <source>
        <dbReference type="ARBA" id="ARBA00009275"/>
    </source>
</evidence>
<keyword evidence="3 5" id="KW-0378">Hydrolase</keyword>
<dbReference type="Proteomes" id="UP000326936">
    <property type="component" value="Chromosome"/>
</dbReference>
<feature type="binding site" evidence="4">
    <location>
        <position position="204"/>
    </location>
    <ligand>
        <name>a divalent metal cation</name>
        <dbReference type="ChEBI" id="CHEBI:60240"/>
        <label>1</label>
    </ligand>
</feature>
<dbReference type="KEGG" id="vaq:FIV01_11550"/>
<sequence length="257" mass="29012">MRLFDTHCHFDFDVFADDFACQLELAQTQGVERIMIPSIGPSNWDKLLAMSAEYAGIYTALGMHPYFLTDNSVYHLTDLQKQTEAHLNHFRAIGECGLDAMVDVDHDIQGKVFNAQIALANDLQLPLILHSRKTHNEVLQLLKQHKFTFGGVLHGFSGSYQQAMQFIELGFYIGIGGVITYPRARKTRQTAANLPLEWIVLETDAPDMPLMGYQGKPNHPAMLSQVLSCLTLLRDTDERSVAQITWKNANRVFKVCE</sequence>
<reference evidence="5 6" key="1">
    <citation type="submission" date="2019-10" db="EMBL/GenBank/DDBJ databases">
        <title>Complete genome sequence of Vibrio sp. strain THAF100, isolated from non-filtered water from the water column of tank 6 of a marine aquarium containing stony-coral fragments. Water maintained at 26 degree C.</title>
        <authorList>
            <person name="Ruckert C."/>
            <person name="Franco A."/>
            <person name="Kalinowski J."/>
            <person name="Glaeser S."/>
        </authorList>
    </citation>
    <scope>NUCLEOTIDE SEQUENCE [LARGE SCALE GENOMIC DNA]</scope>
    <source>
        <strain evidence="5 6">THAF100</strain>
    </source>
</reference>
<evidence type="ECO:0000256" key="4">
    <source>
        <dbReference type="PIRSR" id="PIRSR005902-1"/>
    </source>
</evidence>
<dbReference type="GO" id="GO:0005829">
    <property type="term" value="C:cytosol"/>
    <property type="evidence" value="ECO:0007669"/>
    <property type="project" value="TreeGrafter"/>
</dbReference>
<dbReference type="GO" id="GO:0016788">
    <property type="term" value="F:hydrolase activity, acting on ester bonds"/>
    <property type="evidence" value="ECO:0007669"/>
    <property type="project" value="InterPro"/>
</dbReference>
<keyword evidence="6" id="KW-1185">Reference proteome</keyword>
<evidence type="ECO:0000256" key="2">
    <source>
        <dbReference type="ARBA" id="ARBA00022723"/>
    </source>
</evidence>
<dbReference type="InterPro" id="IPR032466">
    <property type="entry name" value="Metal_Hydrolase"/>
</dbReference>
<dbReference type="OrthoDB" id="9810005at2"/>
<dbReference type="Gene3D" id="3.20.20.140">
    <property type="entry name" value="Metal-dependent hydrolases"/>
    <property type="match status" value="1"/>
</dbReference>
<gene>
    <name evidence="5" type="primary">yjjV</name>
    <name evidence="5" type="ORF">FIV01_11550</name>
</gene>